<dbReference type="InterPro" id="IPR035892">
    <property type="entry name" value="C2_domain_sf"/>
</dbReference>
<dbReference type="OMA" id="VLKSPKW"/>
<dbReference type="OrthoDB" id="2015333at2759"/>
<proteinExistence type="predicted"/>
<dbReference type="Pfam" id="PF00168">
    <property type="entry name" value="C2"/>
    <property type="match status" value="1"/>
</dbReference>
<dbReference type="PROSITE" id="PS51259">
    <property type="entry name" value="MHD2"/>
    <property type="match status" value="1"/>
</dbReference>
<dbReference type="VEuPathDB" id="FungiDB:DIURU_003513"/>
<dbReference type="RefSeq" id="XP_034011766.1">
    <property type="nucleotide sequence ID" value="XM_034156284.1"/>
</dbReference>
<feature type="region of interest" description="Disordered" evidence="1">
    <location>
        <begin position="212"/>
        <end position="235"/>
    </location>
</feature>
<dbReference type="PROSITE" id="PS51258">
    <property type="entry name" value="MHD1"/>
    <property type="match status" value="1"/>
</dbReference>
<evidence type="ECO:0000313" key="6">
    <source>
        <dbReference type="Proteomes" id="UP000449547"/>
    </source>
</evidence>
<reference evidence="5 6" key="1">
    <citation type="submission" date="2019-07" db="EMBL/GenBank/DDBJ databases">
        <title>Genome assembly of two rare yeast pathogens: Diutina rugosa and Trichomonascus ciferrii.</title>
        <authorList>
            <person name="Mixao V."/>
            <person name="Saus E."/>
            <person name="Hansen A."/>
            <person name="Lass-Flor C."/>
            <person name="Gabaldon T."/>
        </authorList>
    </citation>
    <scope>NUCLEOTIDE SEQUENCE [LARGE SCALE GENOMIC DNA]</scope>
    <source>
        <strain evidence="5 6">CBS 613</strain>
    </source>
</reference>
<dbReference type="InterPro" id="IPR014770">
    <property type="entry name" value="Munc13_1"/>
</dbReference>
<dbReference type="SMART" id="SM00239">
    <property type="entry name" value="C2"/>
    <property type="match status" value="1"/>
</dbReference>
<feature type="region of interest" description="Disordered" evidence="1">
    <location>
        <begin position="1"/>
        <end position="36"/>
    </location>
</feature>
<keyword evidence="6" id="KW-1185">Reference proteome</keyword>
<accession>A0A642ULG1</accession>
<dbReference type="AlphaFoldDB" id="A0A642ULG1"/>
<dbReference type="InterPro" id="IPR052811">
    <property type="entry name" value="Glucose_resp_signaling"/>
</dbReference>
<dbReference type="PROSITE" id="PS50004">
    <property type="entry name" value="C2"/>
    <property type="match status" value="1"/>
</dbReference>
<sequence>MNGQGGVSRSRPNSTAGTGSSRPTSRLHARSSSSSSTLLAQTDAYDGVDLDQLYRAALQVVVLEYYNSIRFTAPTVRQPMVRSLVPPASAPAGKEVKLSSSAISNLEDKLRSVAQMKDLSIDADTRRSLLELYNKMLQPQFKQELARTKSAEYVFMTFIGCVQMALSKSQKTATPEEKVRQADIFISMLRTVTKGKEEAVMAKMCEHRDLLKPSLQKPQHQRQKSDTGEYTQPSFRMSDFEGTSAQYLKMLQQLFEVDDVTAQQDIIAVKDRSSGKCLHADITQARFYLDKDLGFYPPEKFVSHEAYFQWKQRQQAQYTNLQKKYRSVPSHNLPKLPSGHEYYMWPSRHTILPFYIILIKLCYTTTATDKSLIDPVAQELLALIARVWGIDASSRCVCYYTAAHLAKITSNDADVVNTEVTRDVVGLCFQVLQEAEIAELPKRMWAQTDQDNWTKNLLISYNQTMYGIKESLAMIFNTTVKPQFGTYLSFLGDYVEGDELFDAVEASGKTAPWEKKLAKSLVKTVNNRYREHLMTLPRDDTVNIGHFIDISSALVDDIKRLQKRYKAPLLGFLPVAREVAQIYTKAFAKDSENILKHIDAYAKNKAEFIPYGDAIEAYKSIAEVRAIHRQVLPEEQFSFNIEAFFFKYLEDWVAESGEKIEQIVQNAIKSDKFDAIDLDSDDKRVSTSVVDMFAMIKQYFGILKQLVWEDEYQLAKVYTILLKSVSDGVIAYANTVADKVTQALHQSSVAEEPERERSHSSTWLADMKQAVASIQRGQDEDIQRPYQFEPQTCIALNNINRIMESLDKLDTVDPEAISAVIQKRNPSSATQYLSHLVSIRLVKAENLASSSSSSAPTPYVTMIDTKLRKTVAQSRPLTATTNPDWDEEFEVTLPASESLTLSVTVWDKRSLNHSICGRALLAIDPNRFGVVPQEIYLDLDTQGRVKLEVSVESERLDAVFVMGKAYRTLKRCLERCIKLMVEKFSRFIHYCLSRSNLRQVCSSGRPTQEQIDDAMMPLYNYLNSGLEVLASYLTRSLLLQVMVAAWNVVLATADSLLLPSLVSAKTLHLLHSRSSQSSSSWQAVSSTIANVTHSITGNKPLTTTELETVFSWLNFLCFDFFHNNGAGPPISDLKNDHYQALLYIPNYYDADIDQLIEDVEQLAPAYIQTLRDKNNIDTGSAPKRAGTMSRARTVLRSKTIAANATAKARAKAAKEAKEAQADPYAADAQLEDIILRILIARGEKRFVADRLHQREKLASSIATERIIKAAAEGKIGRRK</sequence>
<dbReference type="Proteomes" id="UP000449547">
    <property type="component" value="Unassembled WGS sequence"/>
</dbReference>
<evidence type="ECO:0000259" key="4">
    <source>
        <dbReference type="PROSITE" id="PS51259"/>
    </source>
</evidence>
<dbReference type="Gene3D" id="2.60.40.150">
    <property type="entry name" value="C2 domain"/>
    <property type="match status" value="1"/>
</dbReference>
<evidence type="ECO:0000313" key="5">
    <source>
        <dbReference type="EMBL" id="KAA8901143.1"/>
    </source>
</evidence>
<dbReference type="Pfam" id="PF06292">
    <property type="entry name" value="MUN"/>
    <property type="match status" value="1"/>
</dbReference>
<evidence type="ECO:0000259" key="3">
    <source>
        <dbReference type="PROSITE" id="PS51258"/>
    </source>
</evidence>
<dbReference type="SUPFAM" id="SSF49562">
    <property type="entry name" value="C2 domain (Calcium/lipid-binding domain, CaLB)"/>
    <property type="match status" value="1"/>
</dbReference>
<protein>
    <submittedName>
        <fullName evidence="5">Uncharacterized protein</fullName>
    </submittedName>
</protein>
<dbReference type="PANTHER" id="PTHR47263">
    <property type="entry name" value="ADENYLATE CYCLASE ACTIVATION PROTEIN GIT1"/>
    <property type="match status" value="1"/>
</dbReference>
<dbReference type="InterPro" id="IPR010439">
    <property type="entry name" value="MUN_dom"/>
</dbReference>
<feature type="compositionally biased region" description="Polar residues" evidence="1">
    <location>
        <begin position="10"/>
        <end position="24"/>
    </location>
</feature>
<feature type="domain" description="C2" evidence="2">
    <location>
        <begin position="814"/>
        <end position="936"/>
    </location>
</feature>
<dbReference type="PANTHER" id="PTHR47263:SF1">
    <property type="entry name" value="C2 DOMAIN PROTEIN (AFU_ORTHOLOGUE AFUA_7G02350)"/>
    <property type="match status" value="1"/>
</dbReference>
<evidence type="ECO:0000259" key="2">
    <source>
        <dbReference type="PROSITE" id="PS50004"/>
    </source>
</evidence>
<evidence type="ECO:0000256" key="1">
    <source>
        <dbReference type="SAM" id="MobiDB-lite"/>
    </source>
</evidence>
<dbReference type="InterPro" id="IPR014772">
    <property type="entry name" value="Munc13_dom-2"/>
</dbReference>
<name>A0A642ULG1_DIURU</name>
<dbReference type="GeneID" id="54782164"/>
<feature type="domain" description="MHD1" evidence="3">
    <location>
        <begin position="615"/>
        <end position="736"/>
    </location>
</feature>
<gene>
    <name evidence="5" type="ORF">DIURU_003513</name>
</gene>
<dbReference type="EMBL" id="SWFT01000105">
    <property type="protein sequence ID" value="KAA8901143.1"/>
    <property type="molecule type" value="Genomic_DNA"/>
</dbReference>
<dbReference type="Gene3D" id="1.10.357.50">
    <property type="match status" value="1"/>
</dbReference>
<feature type="domain" description="MHD2" evidence="4">
    <location>
        <begin position="1012"/>
        <end position="1159"/>
    </location>
</feature>
<comment type="caution">
    <text evidence="5">The sequence shown here is derived from an EMBL/GenBank/DDBJ whole genome shotgun (WGS) entry which is preliminary data.</text>
</comment>
<dbReference type="InterPro" id="IPR000008">
    <property type="entry name" value="C2_dom"/>
</dbReference>
<organism evidence="5 6">
    <name type="scientific">Diutina rugosa</name>
    <name type="common">Yeast</name>
    <name type="synonym">Candida rugosa</name>
    <dbReference type="NCBI Taxonomy" id="5481"/>
    <lineage>
        <taxon>Eukaryota</taxon>
        <taxon>Fungi</taxon>
        <taxon>Dikarya</taxon>
        <taxon>Ascomycota</taxon>
        <taxon>Saccharomycotina</taxon>
        <taxon>Pichiomycetes</taxon>
        <taxon>Debaryomycetaceae</taxon>
        <taxon>Diutina</taxon>
    </lineage>
</organism>
<dbReference type="Gene3D" id="1.20.58.1100">
    <property type="match status" value="1"/>
</dbReference>